<keyword evidence="2" id="KW-1185">Reference proteome</keyword>
<sequence length="335" mass="37811">MDKQEQEHKEEKQEQEYKEEQEQEHKEEPNEHEQEKELGKEHELQHTNSSADPPPKQNSPPPEPELRQTYPSSPPKQSFPPRLLYHNSTPNSPPLGEDEDEEEEEEEEDHRKPPFKLPPPPAVAAAVETKVEPTSQEVQDEENGLGGGGGGDGHGDGFVNTGSGRKHLKTNLSILKKAKRDSMMKRALIVSRISGFVCSLVSFSVLAADRDRGWAIDSFYRYKEFRYCMAVNVIAFVYSGFQGYDLIYQLTSGKRKLRLPLRHYFDFSLDQVITYLLMSASSSAAVRVDDWQSNWGKDLFPDMARASVALSFLAFGALALSSLISGYKVYTLKSL</sequence>
<dbReference type="Proteomes" id="UP001164250">
    <property type="component" value="Chromosome 1"/>
</dbReference>
<accession>A0ACC1C8D1</accession>
<reference evidence="2" key="1">
    <citation type="journal article" date="2023" name="G3 (Bethesda)">
        <title>Genome assembly and association tests identify interacting loci associated with vigor, precocity, and sex in interspecific pistachio rootstocks.</title>
        <authorList>
            <person name="Palmer W."/>
            <person name="Jacygrad E."/>
            <person name="Sagayaradj S."/>
            <person name="Cavanaugh K."/>
            <person name="Han R."/>
            <person name="Bertier L."/>
            <person name="Beede B."/>
            <person name="Kafkas S."/>
            <person name="Golino D."/>
            <person name="Preece J."/>
            <person name="Michelmore R."/>
        </authorList>
    </citation>
    <scope>NUCLEOTIDE SEQUENCE [LARGE SCALE GENOMIC DNA]</scope>
</reference>
<name>A0ACC1C8D1_9ROSI</name>
<dbReference type="EMBL" id="CM047897">
    <property type="protein sequence ID" value="KAJ0111827.1"/>
    <property type="molecule type" value="Genomic_DNA"/>
</dbReference>
<evidence type="ECO:0000313" key="2">
    <source>
        <dbReference type="Proteomes" id="UP001164250"/>
    </source>
</evidence>
<evidence type="ECO:0000313" key="1">
    <source>
        <dbReference type="EMBL" id="KAJ0111827.1"/>
    </source>
</evidence>
<gene>
    <name evidence="1" type="ORF">Patl1_02733</name>
</gene>
<organism evidence="1 2">
    <name type="scientific">Pistacia atlantica</name>
    <dbReference type="NCBI Taxonomy" id="434234"/>
    <lineage>
        <taxon>Eukaryota</taxon>
        <taxon>Viridiplantae</taxon>
        <taxon>Streptophyta</taxon>
        <taxon>Embryophyta</taxon>
        <taxon>Tracheophyta</taxon>
        <taxon>Spermatophyta</taxon>
        <taxon>Magnoliopsida</taxon>
        <taxon>eudicotyledons</taxon>
        <taxon>Gunneridae</taxon>
        <taxon>Pentapetalae</taxon>
        <taxon>rosids</taxon>
        <taxon>malvids</taxon>
        <taxon>Sapindales</taxon>
        <taxon>Anacardiaceae</taxon>
        <taxon>Pistacia</taxon>
    </lineage>
</organism>
<proteinExistence type="predicted"/>
<protein>
    <submittedName>
        <fullName evidence="1">Uncharacterized protein</fullName>
    </submittedName>
</protein>
<comment type="caution">
    <text evidence="1">The sequence shown here is derived from an EMBL/GenBank/DDBJ whole genome shotgun (WGS) entry which is preliminary data.</text>
</comment>